<dbReference type="AlphaFoldDB" id="A0A9E8KRB3"/>
<dbReference type="InterPro" id="IPR038740">
    <property type="entry name" value="BioF2-like_GNAT_dom"/>
</dbReference>
<dbReference type="RefSeq" id="WP_251811976.1">
    <property type="nucleotide sequence ID" value="NZ_CP101527.1"/>
</dbReference>
<dbReference type="InterPro" id="IPR016181">
    <property type="entry name" value="Acyl_CoA_acyltransferase"/>
</dbReference>
<name>A0A9E8KRB3_9ALTE</name>
<gene>
    <name evidence="2" type="ORF">NNL22_06165</name>
</gene>
<dbReference type="SUPFAM" id="SSF55729">
    <property type="entry name" value="Acyl-CoA N-acyltransferases (Nat)"/>
    <property type="match status" value="1"/>
</dbReference>
<organism evidence="2 3">
    <name type="scientific">Alkalimarinus sediminis</name>
    <dbReference type="NCBI Taxonomy" id="1632866"/>
    <lineage>
        <taxon>Bacteria</taxon>
        <taxon>Pseudomonadati</taxon>
        <taxon>Pseudomonadota</taxon>
        <taxon>Gammaproteobacteria</taxon>
        <taxon>Alteromonadales</taxon>
        <taxon>Alteromonadaceae</taxon>
        <taxon>Alkalimarinus</taxon>
    </lineage>
</organism>
<proteinExistence type="predicted"/>
<sequence length="377" mass="43445">MNSKLNVTITPQISDLDSHSETFISNQTADSLFNSVAWQNAWWSRWGRGLELTVTRVNVGEDTLCKLPLYIDPFKFKHIFPIRRLQFIGTNYQNISTPRAEYLAFSTVKGYESALMRGLSAIEPLNWNEFVARDIVKGECTDKAITQWAKDKNWLTRVIHTDTAYSINTTTSFEDYKKNLGSNTRLKLINRRKLLETFGDVAIENYYPDRVTEFFDLMNGFHERRWGDTFSSKTLSFHQEIINNSQQGGLEVDLSVLTVNGQCESVMFNYVLGGRVYNINSGFNERFNKKIAIGMLHFGYMIEAAFINPDTEVFDFLAGHGKNSNYKSALATDSVELYSIQLIRSRTLIMLYHLKTILDNVKKNIMLLSNFIFKWVK</sequence>
<accession>A0A9E8KRB3</accession>
<protein>
    <submittedName>
        <fullName evidence="2">GNAT family N-acetyltransferase</fullName>
    </submittedName>
</protein>
<evidence type="ECO:0000313" key="2">
    <source>
        <dbReference type="EMBL" id="UZW76160.1"/>
    </source>
</evidence>
<dbReference type="Pfam" id="PF13480">
    <property type="entry name" value="Acetyltransf_6"/>
    <property type="match status" value="1"/>
</dbReference>
<dbReference type="EMBL" id="CP101527">
    <property type="protein sequence ID" value="UZW76160.1"/>
    <property type="molecule type" value="Genomic_DNA"/>
</dbReference>
<reference evidence="2" key="1">
    <citation type="submission" date="2022-07" db="EMBL/GenBank/DDBJ databases">
        <title>Alkalimarinus sp. nov., isolated from gut of a Alitta virens.</title>
        <authorList>
            <person name="Yang A.I."/>
            <person name="Shin N.-R."/>
        </authorList>
    </citation>
    <scope>NUCLEOTIDE SEQUENCE</scope>
    <source>
        <strain evidence="2">FA028</strain>
    </source>
</reference>
<feature type="domain" description="BioF2-like acetyltransferase" evidence="1">
    <location>
        <begin position="183"/>
        <end position="327"/>
    </location>
</feature>
<dbReference type="Proteomes" id="UP001164472">
    <property type="component" value="Chromosome"/>
</dbReference>
<evidence type="ECO:0000313" key="3">
    <source>
        <dbReference type="Proteomes" id="UP001164472"/>
    </source>
</evidence>
<keyword evidence="3" id="KW-1185">Reference proteome</keyword>
<evidence type="ECO:0000259" key="1">
    <source>
        <dbReference type="Pfam" id="PF13480"/>
    </source>
</evidence>
<dbReference type="KEGG" id="asem:NNL22_06165"/>